<dbReference type="Proteomes" id="UP001163846">
    <property type="component" value="Unassembled WGS sequence"/>
</dbReference>
<evidence type="ECO:0000259" key="2">
    <source>
        <dbReference type="PROSITE" id="PS51471"/>
    </source>
</evidence>
<dbReference type="Gene3D" id="2.60.120.330">
    <property type="entry name" value="B-lactam Antibiotic, Isopenicillin N Synthase, Chain"/>
    <property type="match status" value="1"/>
</dbReference>
<dbReference type="InterPro" id="IPR050231">
    <property type="entry name" value="Iron_ascorbate_oxido_reductase"/>
</dbReference>
<sequence length="352" mass="38999">MPVPAYPEFPTNVPTHPLLVVDYDLIKKGDKEEIDVLWKAATTLGFWYMKNHGAEEDVNGMFDMGAETMELPLEEKMKYEQGNEGSSFGYKYAGANAVNADGEPDKNEFINIAKDDALAWPKQARRSYPSTVNNRMENTIIPFVKKSVEINNTILGVFNAKLGLPEGTLEKLHSWEEYSGSEARTIKAPKNLPAGRQALGAHTDFGSLSFLHNRLGGLQVLPPGVDEWQYVKPMPGHAICNVGDALALLSGGILHSNIHRVFPPPGAQAGFDRWSQVFFTRPGNSVVLRPLSDQSADIAEAVDKLTEEQRAAMNPGATALEWFNRRLKNQRLKNRKGPETWLASRGTEQGRV</sequence>
<dbReference type="GO" id="GO:0016491">
    <property type="term" value="F:oxidoreductase activity"/>
    <property type="evidence" value="ECO:0007669"/>
    <property type="project" value="UniProtKB-KW"/>
</dbReference>
<name>A0AA38NZJ6_9AGAR</name>
<evidence type="ECO:0000256" key="1">
    <source>
        <dbReference type="RuleBase" id="RU003682"/>
    </source>
</evidence>
<dbReference type="PANTHER" id="PTHR47990">
    <property type="entry name" value="2-OXOGLUTARATE (2OG) AND FE(II)-DEPENDENT OXYGENASE SUPERFAMILY PROTEIN-RELATED"/>
    <property type="match status" value="1"/>
</dbReference>
<protein>
    <recommendedName>
        <fullName evidence="2">Fe2OG dioxygenase domain-containing protein</fullName>
    </recommendedName>
</protein>
<dbReference type="EMBL" id="MU806675">
    <property type="protein sequence ID" value="KAJ3833544.1"/>
    <property type="molecule type" value="Genomic_DNA"/>
</dbReference>
<dbReference type="InterPro" id="IPR044861">
    <property type="entry name" value="IPNS-like_FE2OG_OXY"/>
</dbReference>
<comment type="similarity">
    <text evidence="1">Belongs to the iron/ascorbate-dependent oxidoreductase family.</text>
</comment>
<evidence type="ECO:0000313" key="3">
    <source>
        <dbReference type="EMBL" id="KAJ3833544.1"/>
    </source>
</evidence>
<gene>
    <name evidence="3" type="ORF">F5878DRAFT_665558</name>
</gene>
<organism evidence="3 4">
    <name type="scientific">Lentinula raphanica</name>
    <dbReference type="NCBI Taxonomy" id="153919"/>
    <lineage>
        <taxon>Eukaryota</taxon>
        <taxon>Fungi</taxon>
        <taxon>Dikarya</taxon>
        <taxon>Basidiomycota</taxon>
        <taxon>Agaricomycotina</taxon>
        <taxon>Agaricomycetes</taxon>
        <taxon>Agaricomycetidae</taxon>
        <taxon>Agaricales</taxon>
        <taxon>Marasmiineae</taxon>
        <taxon>Omphalotaceae</taxon>
        <taxon>Lentinula</taxon>
    </lineage>
</organism>
<dbReference type="AlphaFoldDB" id="A0AA38NZJ6"/>
<dbReference type="Pfam" id="PF03171">
    <property type="entry name" value="2OG-FeII_Oxy"/>
    <property type="match status" value="1"/>
</dbReference>
<keyword evidence="1" id="KW-0560">Oxidoreductase</keyword>
<comment type="caution">
    <text evidence="3">The sequence shown here is derived from an EMBL/GenBank/DDBJ whole genome shotgun (WGS) entry which is preliminary data.</text>
</comment>
<keyword evidence="4" id="KW-1185">Reference proteome</keyword>
<reference evidence="3" key="1">
    <citation type="submission" date="2022-08" db="EMBL/GenBank/DDBJ databases">
        <authorList>
            <consortium name="DOE Joint Genome Institute"/>
            <person name="Min B."/>
            <person name="Riley R."/>
            <person name="Sierra-Patev S."/>
            <person name="Naranjo-Ortiz M."/>
            <person name="Looney B."/>
            <person name="Konkel Z."/>
            <person name="Slot J.C."/>
            <person name="Sakamoto Y."/>
            <person name="Steenwyk J.L."/>
            <person name="Rokas A."/>
            <person name="Carro J."/>
            <person name="Camarero S."/>
            <person name="Ferreira P."/>
            <person name="Molpeceres G."/>
            <person name="Ruiz-Duenas F.J."/>
            <person name="Serrano A."/>
            <person name="Henrissat B."/>
            <person name="Drula E."/>
            <person name="Hughes K.W."/>
            <person name="Mata J.L."/>
            <person name="Ishikawa N.K."/>
            <person name="Vargas-Isla R."/>
            <person name="Ushijima S."/>
            <person name="Smith C.A."/>
            <person name="Ahrendt S."/>
            <person name="Andreopoulos W."/>
            <person name="He G."/>
            <person name="Labutti K."/>
            <person name="Lipzen A."/>
            <person name="Ng V."/>
            <person name="Sandor L."/>
            <person name="Barry K."/>
            <person name="Martinez A.T."/>
            <person name="Xiao Y."/>
            <person name="Gibbons J.G."/>
            <person name="Terashima K."/>
            <person name="Hibbett D.S."/>
            <person name="Grigoriev I.V."/>
        </authorList>
    </citation>
    <scope>NUCLEOTIDE SEQUENCE</scope>
    <source>
        <strain evidence="3">TFB9207</strain>
    </source>
</reference>
<proteinExistence type="inferred from homology"/>
<feature type="domain" description="Fe2OG dioxygenase" evidence="2">
    <location>
        <begin position="179"/>
        <end position="282"/>
    </location>
</feature>
<dbReference type="PROSITE" id="PS51471">
    <property type="entry name" value="FE2OG_OXY"/>
    <property type="match status" value="1"/>
</dbReference>
<accession>A0AA38NZJ6</accession>
<evidence type="ECO:0000313" key="4">
    <source>
        <dbReference type="Proteomes" id="UP001163846"/>
    </source>
</evidence>
<keyword evidence="1" id="KW-0408">Iron</keyword>
<dbReference type="Pfam" id="PF14226">
    <property type="entry name" value="DIOX_N"/>
    <property type="match status" value="1"/>
</dbReference>
<dbReference type="SUPFAM" id="SSF51197">
    <property type="entry name" value="Clavaminate synthase-like"/>
    <property type="match status" value="1"/>
</dbReference>
<dbReference type="InterPro" id="IPR027443">
    <property type="entry name" value="IPNS-like_sf"/>
</dbReference>
<dbReference type="GO" id="GO:0046872">
    <property type="term" value="F:metal ion binding"/>
    <property type="evidence" value="ECO:0007669"/>
    <property type="project" value="UniProtKB-KW"/>
</dbReference>
<dbReference type="InterPro" id="IPR026992">
    <property type="entry name" value="DIOX_N"/>
</dbReference>
<dbReference type="InterPro" id="IPR005123">
    <property type="entry name" value="Oxoglu/Fe-dep_dioxygenase_dom"/>
</dbReference>
<keyword evidence="1" id="KW-0479">Metal-binding</keyword>